<protein>
    <submittedName>
        <fullName evidence="2">Uncharacterized protein</fullName>
    </submittedName>
</protein>
<dbReference type="RefSeq" id="WP_069378495.1">
    <property type="nucleotide sequence ID" value="NZ_CP017141.1"/>
</dbReference>
<feature type="transmembrane region" description="Helical" evidence="1">
    <location>
        <begin position="29"/>
        <end position="47"/>
    </location>
</feature>
<accession>A0A1D7QDP1</accession>
<dbReference type="AlphaFoldDB" id="A0A1D7QDP1"/>
<name>A0A1D7QDP1_9SPHI</name>
<feature type="transmembrane region" description="Helical" evidence="1">
    <location>
        <begin position="67"/>
        <end position="84"/>
    </location>
</feature>
<organism evidence="2 3">
    <name type="scientific">Pedobacter steynii</name>
    <dbReference type="NCBI Taxonomy" id="430522"/>
    <lineage>
        <taxon>Bacteria</taxon>
        <taxon>Pseudomonadati</taxon>
        <taxon>Bacteroidota</taxon>
        <taxon>Sphingobacteriia</taxon>
        <taxon>Sphingobacteriales</taxon>
        <taxon>Sphingobacteriaceae</taxon>
        <taxon>Pedobacter</taxon>
    </lineage>
</organism>
<evidence type="ECO:0000313" key="2">
    <source>
        <dbReference type="EMBL" id="AOM76802.1"/>
    </source>
</evidence>
<dbReference type="OrthoDB" id="766086at2"/>
<dbReference type="KEGG" id="psty:BFS30_06265"/>
<keyword evidence="1" id="KW-1133">Transmembrane helix</keyword>
<feature type="transmembrane region" description="Helical" evidence="1">
    <location>
        <begin position="99"/>
        <end position="118"/>
    </location>
</feature>
<evidence type="ECO:0000256" key="1">
    <source>
        <dbReference type="SAM" id="Phobius"/>
    </source>
</evidence>
<keyword evidence="1" id="KW-0812">Transmembrane</keyword>
<reference evidence="2 3" key="1">
    <citation type="submission" date="2016-08" db="EMBL/GenBank/DDBJ databases">
        <authorList>
            <person name="Seilhamer J.J."/>
        </authorList>
    </citation>
    <scope>NUCLEOTIDE SEQUENCE [LARGE SCALE GENOMIC DNA]</scope>
    <source>
        <strain evidence="2 3">DX4</strain>
    </source>
</reference>
<gene>
    <name evidence="2" type="ORF">BFS30_06265</name>
</gene>
<evidence type="ECO:0000313" key="3">
    <source>
        <dbReference type="Proteomes" id="UP000094313"/>
    </source>
</evidence>
<sequence>MQIPENDPNSDYEFVNHSSRTPKKKVSPVLLGLLFIAGGFVCSYFFIYQKLQQMAEHATSISYSMKAMMLGPVLLIFGLYYALIRPSDINPQSPRDKKWLYVFIGIFIVAMIVLYEWFKTEAQGYGYSL</sequence>
<keyword evidence="1" id="KW-0472">Membrane</keyword>
<proteinExistence type="predicted"/>
<dbReference type="Proteomes" id="UP000094313">
    <property type="component" value="Chromosome"/>
</dbReference>
<dbReference type="EMBL" id="CP017141">
    <property type="protein sequence ID" value="AOM76802.1"/>
    <property type="molecule type" value="Genomic_DNA"/>
</dbReference>
<keyword evidence="3" id="KW-1185">Reference proteome</keyword>